<keyword evidence="3" id="KW-0963">Cytoplasm</keyword>
<evidence type="ECO:0000256" key="4">
    <source>
        <dbReference type="ARBA" id="ARBA00022701"/>
    </source>
</evidence>
<dbReference type="AlphaFoldDB" id="A0AAV0K1A2"/>
<feature type="domain" description="TPX2 C-terminal" evidence="7">
    <location>
        <begin position="222"/>
        <end position="297"/>
    </location>
</feature>
<feature type="compositionally biased region" description="Low complexity" evidence="6">
    <location>
        <begin position="369"/>
        <end position="380"/>
    </location>
</feature>
<accession>A0AAV0K1A2</accession>
<comment type="caution">
    <text evidence="8">The sequence shown here is derived from an EMBL/GenBank/DDBJ whole genome shotgun (WGS) entry which is preliminary data.</text>
</comment>
<sequence>MIFKIWSLQSVMDMDGVLLNDDFEMTHQNGGHDHNAVSGEDDVFSNNMNGTMLDHSVETIEGSNVVAEDHDLAVAMEGEGVKDADHSEKTRLVQVPGKSKNEKLSVARKASATQLPKGKDFKGVAPPTVAKGTAAQNSRAKLPSKTKSFSEKQVPAVKQSGKSEAATSESLIKKTTLKPLKKAPIAEADGDGQSSSYPYYDRSPTESDGKPRKAGALPNYGFSFKCDERAEKRREFYTKLEEKIHAKEEEKNNIQAKSKESQEAELRQLRKSLNFKATPMPTFYQEPPPTRTELKKIPTTRPKSPKLGRRKSSSPADAEGNNTEANGLALGRLSLDAKASQNVPTPKEVAPAITKKPARKSLPRLPSQKTKLTKNNGKTGVVAKVTDDEPKITITSDKLQVNEVTGPPRAKLSEIEPEEEQNMMVAGGEQQAQVCVSED</sequence>
<reference evidence="8" key="1">
    <citation type="submission" date="2022-08" db="EMBL/GenBank/DDBJ databases">
        <authorList>
            <person name="Gutierrez-Valencia J."/>
        </authorList>
    </citation>
    <scope>NUCLEOTIDE SEQUENCE</scope>
</reference>
<comment type="subcellular location">
    <subcellularLocation>
        <location evidence="1">Cytoplasm</location>
        <location evidence="1">Cytoskeleton</location>
    </subcellularLocation>
</comment>
<feature type="compositionally biased region" description="Basic and acidic residues" evidence="6">
    <location>
        <begin position="81"/>
        <end position="91"/>
    </location>
</feature>
<keyword evidence="9" id="KW-1185">Reference proteome</keyword>
<evidence type="ECO:0000256" key="6">
    <source>
        <dbReference type="SAM" id="MobiDB-lite"/>
    </source>
</evidence>
<evidence type="ECO:0000256" key="1">
    <source>
        <dbReference type="ARBA" id="ARBA00004245"/>
    </source>
</evidence>
<feature type="region of interest" description="Disordered" evidence="6">
    <location>
        <begin position="81"/>
        <end position="220"/>
    </location>
</feature>
<evidence type="ECO:0000313" key="8">
    <source>
        <dbReference type="EMBL" id="CAI0415095.1"/>
    </source>
</evidence>
<dbReference type="InterPro" id="IPR027329">
    <property type="entry name" value="TPX2_C"/>
</dbReference>
<dbReference type="PANTHER" id="PTHR31358:SF29">
    <property type="entry name" value="PROTEIN WVD2-LIKE 5-RELATED"/>
    <property type="match status" value="1"/>
</dbReference>
<feature type="region of interest" description="Disordered" evidence="6">
    <location>
        <begin position="244"/>
        <end position="384"/>
    </location>
</feature>
<dbReference type="GO" id="GO:0008017">
    <property type="term" value="F:microtubule binding"/>
    <property type="evidence" value="ECO:0007669"/>
    <property type="project" value="InterPro"/>
</dbReference>
<dbReference type="EMBL" id="CAMGYJ010000005">
    <property type="protein sequence ID" value="CAI0415095.1"/>
    <property type="molecule type" value="Genomic_DNA"/>
</dbReference>
<evidence type="ECO:0000259" key="7">
    <source>
        <dbReference type="Pfam" id="PF06886"/>
    </source>
</evidence>
<feature type="compositionally biased region" description="Basic and acidic residues" evidence="6">
    <location>
        <begin position="244"/>
        <end position="268"/>
    </location>
</feature>
<protein>
    <recommendedName>
        <fullName evidence="7">TPX2 C-terminal domain-containing protein</fullName>
    </recommendedName>
</protein>
<keyword evidence="4" id="KW-0493">Microtubule</keyword>
<feature type="compositionally biased region" description="Basic residues" evidence="6">
    <location>
        <begin position="303"/>
        <end position="312"/>
    </location>
</feature>
<keyword evidence="5" id="KW-0206">Cytoskeleton</keyword>
<evidence type="ECO:0000256" key="3">
    <source>
        <dbReference type="ARBA" id="ARBA00022490"/>
    </source>
</evidence>
<name>A0AAV0K1A2_9ROSI</name>
<feature type="compositionally biased region" description="Polar residues" evidence="6">
    <location>
        <begin position="160"/>
        <end position="170"/>
    </location>
</feature>
<evidence type="ECO:0000256" key="5">
    <source>
        <dbReference type="ARBA" id="ARBA00023212"/>
    </source>
</evidence>
<gene>
    <name evidence="8" type="ORF">LITE_LOCUS16508</name>
</gene>
<dbReference type="InterPro" id="IPR044833">
    <property type="entry name" value="WDL5/6"/>
</dbReference>
<dbReference type="GO" id="GO:0005874">
    <property type="term" value="C:microtubule"/>
    <property type="evidence" value="ECO:0007669"/>
    <property type="project" value="UniProtKB-KW"/>
</dbReference>
<organism evidence="8 9">
    <name type="scientific">Linum tenue</name>
    <dbReference type="NCBI Taxonomy" id="586396"/>
    <lineage>
        <taxon>Eukaryota</taxon>
        <taxon>Viridiplantae</taxon>
        <taxon>Streptophyta</taxon>
        <taxon>Embryophyta</taxon>
        <taxon>Tracheophyta</taxon>
        <taxon>Spermatophyta</taxon>
        <taxon>Magnoliopsida</taxon>
        <taxon>eudicotyledons</taxon>
        <taxon>Gunneridae</taxon>
        <taxon>Pentapetalae</taxon>
        <taxon>rosids</taxon>
        <taxon>fabids</taxon>
        <taxon>Malpighiales</taxon>
        <taxon>Linaceae</taxon>
        <taxon>Linum</taxon>
    </lineage>
</organism>
<dbReference type="PANTHER" id="PTHR31358">
    <property type="entry name" value="PROTEIN WVD2-LIKE 4"/>
    <property type="match status" value="1"/>
</dbReference>
<evidence type="ECO:0000256" key="2">
    <source>
        <dbReference type="ARBA" id="ARBA00005885"/>
    </source>
</evidence>
<proteinExistence type="inferred from homology"/>
<dbReference type="Proteomes" id="UP001154282">
    <property type="component" value="Unassembled WGS sequence"/>
</dbReference>
<comment type="similarity">
    <text evidence="2">Belongs to the TPX2 family.</text>
</comment>
<dbReference type="Pfam" id="PF06886">
    <property type="entry name" value="TPX2"/>
    <property type="match status" value="1"/>
</dbReference>
<evidence type="ECO:0000313" key="9">
    <source>
        <dbReference type="Proteomes" id="UP001154282"/>
    </source>
</evidence>